<name>A0A261FMF6_9BIFI</name>
<organism evidence="2 3">
    <name type="scientific">Bifidobacterium myosotis</name>
    <dbReference type="NCBI Taxonomy" id="1630166"/>
    <lineage>
        <taxon>Bacteria</taxon>
        <taxon>Bacillati</taxon>
        <taxon>Actinomycetota</taxon>
        <taxon>Actinomycetes</taxon>
        <taxon>Bifidobacteriales</taxon>
        <taxon>Bifidobacteriaceae</taxon>
        <taxon>Bifidobacterium</taxon>
    </lineage>
</organism>
<proteinExistence type="predicted"/>
<dbReference type="OrthoDB" id="69054at2"/>
<accession>A0A261FMF6</accession>
<keyword evidence="3" id="KW-1185">Reference proteome</keyword>
<sequence length="55" mass="5944">MPLGMLVFAPLADVIPISWVFIAGGLLTLPVAWYVRMLSRRDMSAVAGAVDMARP</sequence>
<keyword evidence="1" id="KW-0812">Transmembrane</keyword>
<gene>
    <name evidence="2" type="ORF">BMYO_0812</name>
</gene>
<protein>
    <submittedName>
        <fullName evidence="2">MFS transporter</fullName>
    </submittedName>
</protein>
<dbReference type="AlphaFoldDB" id="A0A261FMF6"/>
<evidence type="ECO:0000313" key="2">
    <source>
        <dbReference type="EMBL" id="OZG60351.1"/>
    </source>
</evidence>
<dbReference type="EMBL" id="MWWW01000008">
    <property type="protein sequence ID" value="OZG60351.1"/>
    <property type="molecule type" value="Genomic_DNA"/>
</dbReference>
<reference evidence="2 3" key="1">
    <citation type="journal article" date="2017" name="BMC Genomics">
        <title>Comparative genomic and phylogenomic analyses of the Bifidobacteriaceae family.</title>
        <authorList>
            <person name="Lugli G.A."/>
            <person name="Milani C."/>
            <person name="Turroni F."/>
            <person name="Duranti S."/>
            <person name="Mancabelli L."/>
            <person name="Mangifesta M."/>
            <person name="Ferrario C."/>
            <person name="Modesto M."/>
            <person name="Mattarelli P."/>
            <person name="Jiri K."/>
            <person name="van Sinderen D."/>
            <person name="Ventura M."/>
        </authorList>
    </citation>
    <scope>NUCLEOTIDE SEQUENCE [LARGE SCALE GENOMIC DNA]</scope>
    <source>
        <strain evidence="2 3">DSM 100196</strain>
    </source>
</reference>
<feature type="transmembrane region" description="Helical" evidence="1">
    <location>
        <begin position="15"/>
        <end position="35"/>
    </location>
</feature>
<keyword evidence="1" id="KW-1133">Transmembrane helix</keyword>
<comment type="caution">
    <text evidence="2">The sequence shown here is derived from an EMBL/GenBank/DDBJ whole genome shotgun (WGS) entry which is preliminary data.</text>
</comment>
<dbReference type="Proteomes" id="UP000216871">
    <property type="component" value="Unassembled WGS sequence"/>
</dbReference>
<keyword evidence="1" id="KW-0472">Membrane</keyword>
<evidence type="ECO:0000313" key="3">
    <source>
        <dbReference type="Proteomes" id="UP000216871"/>
    </source>
</evidence>
<evidence type="ECO:0000256" key="1">
    <source>
        <dbReference type="SAM" id="Phobius"/>
    </source>
</evidence>